<proteinExistence type="predicted"/>
<evidence type="ECO:0000313" key="2">
    <source>
        <dbReference type="EMBL" id="QNI33576.1"/>
    </source>
</evidence>
<dbReference type="Proteomes" id="UP000515312">
    <property type="component" value="Chromosome"/>
</dbReference>
<protein>
    <submittedName>
        <fullName evidence="2">Rhodanese-like domain-containing protein</fullName>
    </submittedName>
</protein>
<dbReference type="EMBL" id="CP060394">
    <property type="protein sequence ID" value="QNI33576.1"/>
    <property type="molecule type" value="Genomic_DNA"/>
</dbReference>
<dbReference type="InterPro" id="IPR036873">
    <property type="entry name" value="Rhodanese-like_dom_sf"/>
</dbReference>
<evidence type="ECO:0000313" key="3">
    <source>
        <dbReference type="Proteomes" id="UP000515312"/>
    </source>
</evidence>
<evidence type="ECO:0000259" key="1">
    <source>
        <dbReference type="PROSITE" id="PS50206"/>
    </source>
</evidence>
<reference evidence="2 3" key="1">
    <citation type="submission" date="2020-08" db="EMBL/GenBank/DDBJ databases">
        <title>Edaphobacter telluris sp. nov. and Acidobacterium dinghuensis sp. nov., two acidobacteria isolated from forest soil.</title>
        <authorList>
            <person name="Fu J."/>
            <person name="Qiu L."/>
        </authorList>
    </citation>
    <scope>NUCLEOTIDE SEQUENCE [LARGE SCALE GENOMIC DNA]</scope>
    <source>
        <strain evidence="2">4Y35</strain>
    </source>
</reference>
<dbReference type="AlphaFoldDB" id="A0A7G8BM06"/>
<sequence>MAIILAAVCAFGLLLVLWVKRRKDRQEMEQHSITPELLHTLLTSHQDLLLFDVRLPLDLLADSEIIPGAMRLSPKEILENPSLIPKDKDTVVYCTCPSDKTSRNILHRALAMGFLRVKFLKGGVEGWKAMGYPVEPYQESFHLDTGT</sequence>
<dbReference type="InterPro" id="IPR001763">
    <property type="entry name" value="Rhodanese-like_dom"/>
</dbReference>
<keyword evidence="3" id="KW-1185">Reference proteome</keyword>
<dbReference type="Gene3D" id="3.40.250.10">
    <property type="entry name" value="Rhodanese-like domain"/>
    <property type="match status" value="1"/>
</dbReference>
<dbReference type="Pfam" id="PF00581">
    <property type="entry name" value="Rhodanese"/>
    <property type="match status" value="1"/>
</dbReference>
<dbReference type="SMART" id="SM00450">
    <property type="entry name" value="RHOD"/>
    <property type="match status" value="1"/>
</dbReference>
<accession>A0A7G8BM06</accession>
<gene>
    <name evidence="2" type="ORF">H7849_06435</name>
</gene>
<feature type="domain" description="Rhodanese" evidence="1">
    <location>
        <begin position="44"/>
        <end position="136"/>
    </location>
</feature>
<dbReference type="PROSITE" id="PS50206">
    <property type="entry name" value="RHODANESE_3"/>
    <property type="match status" value="1"/>
</dbReference>
<name>A0A7G8BM06_9BACT</name>
<dbReference type="RefSeq" id="WP_186745102.1">
    <property type="nucleotide sequence ID" value="NZ_CP060394.1"/>
</dbReference>
<organism evidence="2 3">
    <name type="scientific">Alloacidobacterium dinghuense</name>
    <dbReference type="NCBI Taxonomy" id="2763107"/>
    <lineage>
        <taxon>Bacteria</taxon>
        <taxon>Pseudomonadati</taxon>
        <taxon>Acidobacteriota</taxon>
        <taxon>Terriglobia</taxon>
        <taxon>Terriglobales</taxon>
        <taxon>Acidobacteriaceae</taxon>
        <taxon>Alloacidobacterium</taxon>
    </lineage>
</organism>
<dbReference type="SUPFAM" id="SSF52821">
    <property type="entry name" value="Rhodanese/Cell cycle control phosphatase"/>
    <property type="match status" value="1"/>
</dbReference>
<dbReference type="KEGG" id="adin:H7849_06435"/>